<reference evidence="1 2" key="1">
    <citation type="submission" date="2021-02" db="EMBL/GenBank/DDBJ databases">
        <authorList>
            <person name="Vanwijnsberghe S."/>
        </authorList>
    </citation>
    <scope>NUCLEOTIDE SEQUENCE [LARGE SCALE GENOMIC DNA]</scope>
    <source>
        <strain evidence="1 2">LMG 31837</strain>
    </source>
</reference>
<organism evidence="1 2">
    <name type="scientific">Paraburkholderia haematera</name>
    <dbReference type="NCBI Taxonomy" id="2793077"/>
    <lineage>
        <taxon>Bacteria</taxon>
        <taxon>Pseudomonadati</taxon>
        <taxon>Pseudomonadota</taxon>
        <taxon>Betaproteobacteria</taxon>
        <taxon>Burkholderiales</taxon>
        <taxon>Burkholderiaceae</taxon>
        <taxon>Paraburkholderia</taxon>
    </lineage>
</organism>
<keyword evidence="2" id="KW-1185">Reference proteome</keyword>
<comment type="caution">
    <text evidence="1">The sequence shown here is derived from an EMBL/GenBank/DDBJ whole genome shotgun (WGS) entry which is preliminary data.</text>
</comment>
<evidence type="ECO:0000313" key="2">
    <source>
        <dbReference type="Proteomes" id="UP000672526"/>
    </source>
</evidence>
<protein>
    <submittedName>
        <fullName evidence="1">Uncharacterized protein</fullName>
    </submittedName>
</protein>
<dbReference type="EMBL" id="CAJNBK010000007">
    <property type="protein sequence ID" value="CAE6753760.1"/>
    <property type="molecule type" value="Genomic_DNA"/>
</dbReference>
<accession>A0ABN7LJB6</accession>
<evidence type="ECO:0000313" key="1">
    <source>
        <dbReference type="EMBL" id="CAE6753760.1"/>
    </source>
</evidence>
<proteinExistence type="predicted"/>
<sequence length="57" mass="6176">MWVFCLLGAVSLCAYSFGLSLNSYWFISVAPVRGGTYFSLPAAKKSRQKKAAHTASS</sequence>
<gene>
    <name evidence="1" type="ORF">R69888_03086</name>
</gene>
<name>A0ABN7LJB6_9BURK</name>
<dbReference type="Proteomes" id="UP000672526">
    <property type="component" value="Unassembled WGS sequence"/>
</dbReference>